<feature type="transmembrane region" description="Helical" evidence="1">
    <location>
        <begin position="6"/>
        <end position="30"/>
    </location>
</feature>
<keyword evidence="1" id="KW-1133">Transmembrane helix</keyword>
<evidence type="ECO:0000313" key="3">
    <source>
        <dbReference type="Proteomes" id="UP001608902"/>
    </source>
</evidence>
<proteinExistence type="predicted"/>
<keyword evidence="1" id="KW-0472">Membrane</keyword>
<evidence type="ECO:0000256" key="1">
    <source>
        <dbReference type="SAM" id="Phobius"/>
    </source>
</evidence>
<keyword evidence="1" id="KW-0812">Transmembrane</keyword>
<dbReference type="Proteomes" id="UP001608902">
    <property type="component" value="Unassembled WGS sequence"/>
</dbReference>
<name>A0ABD6EER6_9BILA</name>
<organism evidence="2 3">
    <name type="scientific">Gnathostoma spinigerum</name>
    <dbReference type="NCBI Taxonomy" id="75299"/>
    <lineage>
        <taxon>Eukaryota</taxon>
        <taxon>Metazoa</taxon>
        <taxon>Ecdysozoa</taxon>
        <taxon>Nematoda</taxon>
        <taxon>Chromadorea</taxon>
        <taxon>Rhabditida</taxon>
        <taxon>Spirurina</taxon>
        <taxon>Gnathostomatomorpha</taxon>
        <taxon>Gnathostomatoidea</taxon>
        <taxon>Gnathostomatidae</taxon>
        <taxon>Gnathostoma</taxon>
    </lineage>
</organism>
<dbReference type="EMBL" id="JBGFUD010000873">
    <property type="protein sequence ID" value="MFH4975373.1"/>
    <property type="molecule type" value="Genomic_DNA"/>
</dbReference>
<dbReference type="AlphaFoldDB" id="A0ABD6EER6"/>
<sequence>MPQQWLMFWAVLTITIESLCFFSAAISSVYNVPVGRLMSAPCLTPTPLSANFDIFCQFNYHNKPYICDPSVLTVGALSRTEVEMLDNLLNPLNFTTCFCEDHDHCNASLPRLAIIIVPSTGLESLGACDVSMEFTRPYTLAAAAHIYSEELARYWADGCKADLMIIYIRSFDPGKQNRPYLVPLFRHNYQHLASFSVPQSVARGKTVYSAISGYLSNLGKIVSLKSKDMRSSIPEWAVLVSFGFVALAFVSIYIGNYVTHKIGTSYWQARSSTNTTIRLANDRWRAGFGGGMITRNGSVGHKNPLMFKQFNRHTSANAHLQKI</sequence>
<gene>
    <name evidence="2" type="ORF">AB6A40_002082</name>
</gene>
<keyword evidence="3" id="KW-1185">Reference proteome</keyword>
<comment type="caution">
    <text evidence="2">The sequence shown here is derived from an EMBL/GenBank/DDBJ whole genome shotgun (WGS) entry which is preliminary data.</text>
</comment>
<protein>
    <submittedName>
        <fullName evidence="2">Uncharacterized protein</fullName>
    </submittedName>
</protein>
<evidence type="ECO:0000313" key="2">
    <source>
        <dbReference type="EMBL" id="MFH4975373.1"/>
    </source>
</evidence>
<accession>A0ABD6EER6</accession>
<reference evidence="2 3" key="1">
    <citation type="submission" date="2024-08" db="EMBL/GenBank/DDBJ databases">
        <title>Gnathostoma spinigerum genome.</title>
        <authorList>
            <person name="Gonzalez-Bertolin B."/>
            <person name="Monzon S."/>
            <person name="Zaballos A."/>
            <person name="Jimenez P."/>
            <person name="Dekumyoy P."/>
            <person name="Varona S."/>
            <person name="Cuesta I."/>
            <person name="Sumanam S."/>
            <person name="Adisakwattana P."/>
            <person name="Gasser R.B."/>
            <person name="Hernandez-Gonzalez A."/>
            <person name="Young N.D."/>
            <person name="Perteguer M.J."/>
        </authorList>
    </citation>
    <scope>NUCLEOTIDE SEQUENCE [LARGE SCALE GENOMIC DNA]</scope>
    <source>
        <strain evidence="2">AL3</strain>
        <tissue evidence="2">Liver</tissue>
    </source>
</reference>
<feature type="transmembrane region" description="Helical" evidence="1">
    <location>
        <begin position="236"/>
        <end position="255"/>
    </location>
</feature>